<organism evidence="2 3">
    <name type="scientific">Cymbomonas tetramitiformis</name>
    <dbReference type="NCBI Taxonomy" id="36881"/>
    <lineage>
        <taxon>Eukaryota</taxon>
        <taxon>Viridiplantae</taxon>
        <taxon>Chlorophyta</taxon>
        <taxon>Pyramimonadophyceae</taxon>
        <taxon>Pyramimonadales</taxon>
        <taxon>Pyramimonadaceae</taxon>
        <taxon>Cymbomonas</taxon>
    </lineage>
</organism>
<dbReference type="Proteomes" id="UP001190700">
    <property type="component" value="Unassembled WGS sequence"/>
</dbReference>
<protein>
    <submittedName>
        <fullName evidence="2">Uncharacterized protein</fullName>
    </submittedName>
</protein>
<evidence type="ECO:0000313" key="3">
    <source>
        <dbReference type="Proteomes" id="UP001190700"/>
    </source>
</evidence>
<evidence type="ECO:0000313" key="2">
    <source>
        <dbReference type="EMBL" id="KAK3265972.1"/>
    </source>
</evidence>
<name>A0AAE0FTV1_9CHLO</name>
<gene>
    <name evidence="2" type="ORF">CYMTET_25378</name>
</gene>
<keyword evidence="3" id="KW-1185">Reference proteome</keyword>
<feature type="region of interest" description="Disordered" evidence="1">
    <location>
        <begin position="211"/>
        <end position="238"/>
    </location>
</feature>
<feature type="non-terminal residue" evidence="2">
    <location>
        <position position="1"/>
    </location>
</feature>
<reference evidence="2 3" key="1">
    <citation type="journal article" date="2015" name="Genome Biol. Evol.">
        <title>Comparative Genomics of a Bacterivorous Green Alga Reveals Evolutionary Causalities and Consequences of Phago-Mixotrophic Mode of Nutrition.</title>
        <authorList>
            <person name="Burns J.A."/>
            <person name="Paasch A."/>
            <person name="Narechania A."/>
            <person name="Kim E."/>
        </authorList>
    </citation>
    <scope>NUCLEOTIDE SEQUENCE [LARGE SCALE GENOMIC DNA]</scope>
    <source>
        <strain evidence="2 3">PLY_AMNH</strain>
    </source>
</reference>
<evidence type="ECO:0000256" key="1">
    <source>
        <dbReference type="SAM" id="MobiDB-lite"/>
    </source>
</evidence>
<comment type="caution">
    <text evidence="2">The sequence shown here is derived from an EMBL/GenBank/DDBJ whole genome shotgun (WGS) entry which is preliminary data.</text>
</comment>
<sequence length="260" mass="28297">ATICVNPLARLEPSPLGDEEYTAQAAIGDDMPATEASDELIGNVAAHVEVAISEMQTEVEGLANDHRDNMLHSVVDLQASLRTFVQRTRSGSTCDARIIKVDMDNEAIALINQLVSAQEAIETASQDGGMSKFASSPKGGSRSASRTRKEHLEISGDICTELKDKLLQRRYNQGLERTLSKASTIRIESDLPGNSDESLCINRESSCSTATAAQIEPRSSVRRTNKSWHNTSDKDGTVDQTTLAHSNRVNFLTRLLLNLT</sequence>
<dbReference type="AlphaFoldDB" id="A0AAE0FTV1"/>
<dbReference type="EMBL" id="LGRX02013540">
    <property type="protein sequence ID" value="KAK3265972.1"/>
    <property type="molecule type" value="Genomic_DNA"/>
</dbReference>
<proteinExistence type="predicted"/>
<feature type="region of interest" description="Disordered" evidence="1">
    <location>
        <begin position="125"/>
        <end position="150"/>
    </location>
</feature>
<accession>A0AAE0FTV1</accession>